<dbReference type="InterPro" id="IPR029058">
    <property type="entry name" value="AB_hydrolase_fold"/>
</dbReference>
<dbReference type="PRINTS" id="PR00793">
    <property type="entry name" value="PROAMNOPTASE"/>
</dbReference>
<dbReference type="SUPFAM" id="SSF53474">
    <property type="entry name" value="alpha/beta-Hydrolases"/>
    <property type="match status" value="1"/>
</dbReference>
<dbReference type="GO" id="GO:0016787">
    <property type="term" value="F:hydrolase activity"/>
    <property type="evidence" value="ECO:0007669"/>
    <property type="project" value="UniProtKB-KW"/>
</dbReference>
<proteinExistence type="inferred from homology"/>
<reference evidence="4 5" key="1">
    <citation type="submission" date="2024-10" db="EMBL/GenBank/DDBJ databases">
        <title>The Natural Products Discovery Center: Release of the First 8490 Sequenced Strains for Exploring Actinobacteria Biosynthetic Diversity.</title>
        <authorList>
            <person name="Kalkreuter E."/>
            <person name="Kautsar S.A."/>
            <person name="Yang D."/>
            <person name="Bader C.D."/>
            <person name="Teijaro C.N."/>
            <person name="Fluegel L."/>
            <person name="Davis C.M."/>
            <person name="Simpson J.R."/>
            <person name="Lauterbach L."/>
            <person name="Steele A.D."/>
            <person name="Gui C."/>
            <person name="Meng S."/>
            <person name="Li G."/>
            <person name="Viehrig K."/>
            <person name="Ye F."/>
            <person name="Su P."/>
            <person name="Kiefer A.F."/>
            <person name="Nichols A."/>
            <person name="Cepeda A.J."/>
            <person name="Yan W."/>
            <person name="Fan B."/>
            <person name="Jiang Y."/>
            <person name="Adhikari A."/>
            <person name="Zheng C.-J."/>
            <person name="Schuster L."/>
            <person name="Cowan T.M."/>
            <person name="Smanski M.J."/>
            <person name="Chevrette M.G."/>
            <person name="De Carvalho L.P.S."/>
            <person name="Shen B."/>
        </authorList>
    </citation>
    <scope>NUCLEOTIDE SEQUENCE [LARGE SCALE GENOMIC DNA]</scope>
    <source>
        <strain evidence="4 5">NPDC049639</strain>
    </source>
</reference>
<evidence type="ECO:0000313" key="4">
    <source>
        <dbReference type="EMBL" id="MFI7585562.1"/>
    </source>
</evidence>
<dbReference type="Proteomes" id="UP001612915">
    <property type="component" value="Unassembled WGS sequence"/>
</dbReference>
<dbReference type="Pfam" id="PF00561">
    <property type="entry name" value="Abhydrolase_1"/>
    <property type="match status" value="1"/>
</dbReference>
<keyword evidence="2 4" id="KW-0378">Hydrolase</keyword>
<dbReference type="InterPro" id="IPR002410">
    <property type="entry name" value="Peptidase_S33"/>
</dbReference>
<dbReference type="Gene3D" id="3.40.50.1820">
    <property type="entry name" value="alpha/beta hydrolase"/>
    <property type="match status" value="1"/>
</dbReference>
<sequence length="414" mass="45724">MAVTVRTPGLYVVEHEVEVPLDHADPGGATITVFAREVSDPDRRDRPYLLFLQGGPGFEAARPTGDPLGPGWLGRALQDYRVLLLDQRGTGRSTPVGPELASSGLTPQQQADYLSHFRADSIVRDAELVREALGVTRWSVLGQSFGGFCTLHYLSTAPDSLREAFFTGGVPPVGMPVDDIYSATFAKQRERNERYYARYPGDRDRVRRIHAALDAEPLLLPTGDRLTSRRFRSAGHGFGMSDGPDQLHYLLELPITSPAFRHDVQAGMGFARNPLYALVHEASYADGGVTGWASERVMPSDYADDVTLFFGEHLFPWAFTDYGALAPLRETADLLAGREWPRLYDEDVLRSNEIPCAAAVYADDPYVLAEHSMATAGLVRGLRPWLTNEYLHNAIRADGARVLDRLIDLARGRA</sequence>
<evidence type="ECO:0000256" key="1">
    <source>
        <dbReference type="ARBA" id="ARBA00010088"/>
    </source>
</evidence>
<gene>
    <name evidence="4" type="ORF">ACIB24_00640</name>
</gene>
<dbReference type="PANTHER" id="PTHR43248">
    <property type="entry name" value="2-SUCCINYL-6-HYDROXY-2,4-CYCLOHEXADIENE-1-CARBOXYLATE SYNTHASE"/>
    <property type="match status" value="1"/>
</dbReference>
<name>A0ABW8AHT1_9ACTN</name>
<protein>
    <submittedName>
        <fullName evidence="4">Alpha/beta fold hydrolase</fullName>
    </submittedName>
</protein>
<evidence type="ECO:0000259" key="3">
    <source>
        <dbReference type="Pfam" id="PF00561"/>
    </source>
</evidence>
<dbReference type="PANTHER" id="PTHR43248:SF2">
    <property type="entry name" value="PROLYL AMINOPEPTIDASE"/>
    <property type="match status" value="1"/>
</dbReference>
<dbReference type="InterPro" id="IPR000073">
    <property type="entry name" value="AB_hydrolase_1"/>
</dbReference>
<evidence type="ECO:0000256" key="2">
    <source>
        <dbReference type="ARBA" id="ARBA00022801"/>
    </source>
</evidence>
<dbReference type="EMBL" id="JBITLV010000001">
    <property type="protein sequence ID" value="MFI7585562.1"/>
    <property type="molecule type" value="Genomic_DNA"/>
</dbReference>
<keyword evidence="5" id="KW-1185">Reference proteome</keyword>
<dbReference type="InterPro" id="IPR051601">
    <property type="entry name" value="Serine_prot/Carboxylest_S33"/>
</dbReference>
<feature type="domain" description="AB hydrolase-1" evidence="3">
    <location>
        <begin position="48"/>
        <end position="197"/>
    </location>
</feature>
<dbReference type="RefSeq" id="WP_398273652.1">
    <property type="nucleotide sequence ID" value="NZ_JBITLV010000001.1"/>
</dbReference>
<evidence type="ECO:0000313" key="5">
    <source>
        <dbReference type="Proteomes" id="UP001612915"/>
    </source>
</evidence>
<organism evidence="4 5">
    <name type="scientific">Spongisporangium articulatum</name>
    <dbReference type="NCBI Taxonomy" id="3362603"/>
    <lineage>
        <taxon>Bacteria</taxon>
        <taxon>Bacillati</taxon>
        <taxon>Actinomycetota</taxon>
        <taxon>Actinomycetes</taxon>
        <taxon>Kineosporiales</taxon>
        <taxon>Kineosporiaceae</taxon>
        <taxon>Spongisporangium</taxon>
    </lineage>
</organism>
<comment type="similarity">
    <text evidence="1">Belongs to the peptidase S33 family.</text>
</comment>
<accession>A0ABW8AHT1</accession>
<comment type="caution">
    <text evidence="4">The sequence shown here is derived from an EMBL/GenBank/DDBJ whole genome shotgun (WGS) entry which is preliminary data.</text>
</comment>